<keyword evidence="2" id="KW-1185">Reference proteome</keyword>
<evidence type="ECO:0008006" key="3">
    <source>
        <dbReference type="Google" id="ProtNLM"/>
    </source>
</evidence>
<comment type="caution">
    <text evidence="1">The sequence shown here is derived from an EMBL/GenBank/DDBJ whole genome shotgun (WGS) entry which is preliminary data.</text>
</comment>
<gene>
    <name evidence="1" type="ORF">ACFSXZ_30590</name>
</gene>
<proteinExistence type="predicted"/>
<dbReference type="InterPro" id="IPR036689">
    <property type="entry name" value="ESAT-6-like_sf"/>
</dbReference>
<name>A0ABW5G272_9PSEU</name>
<dbReference type="RefSeq" id="WP_378268872.1">
    <property type="nucleotide sequence ID" value="NZ_JBHUKR010000020.1"/>
</dbReference>
<dbReference type="EMBL" id="JBHUKR010000020">
    <property type="protein sequence ID" value="MFD2420685.1"/>
    <property type="molecule type" value="Genomic_DNA"/>
</dbReference>
<evidence type="ECO:0000313" key="2">
    <source>
        <dbReference type="Proteomes" id="UP001597417"/>
    </source>
</evidence>
<dbReference type="Gene3D" id="1.10.287.1060">
    <property type="entry name" value="ESAT-6-like"/>
    <property type="match status" value="1"/>
</dbReference>
<accession>A0ABW5G272</accession>
<dbReference type="Proteomes" id="UP001597417">
    <property type="component" value="Unassembled WGS sequence"/>
</dbReference>
<protein>
    <recommendedName>
        <fullName evidence="3">WXG100 family type VII secretion target</fullName>
    </recommendedName>
</protein>
<reference evidence="2" key="1">
    <citation type="journal article" date="2019" name="Int. J. Syst. Evol. Microbiol.">
        <title>The Global Catalogue of Microorganisms (GCM) 10K type strain sequencing project: providing services to taxonomists for standard genome sequencing and annotation.</title>
        <authorList>
            <consortium name="The Broad Institute Genomics Platform"/>
            <consortium name="The Broad Institute Genome Sequencing Center for Infectious Disease"/>
            <person name="Wu L."/>
            <person name="Ma J."/>
        </authorList>
    </citation>
    <scope>NUCLEOTIDE SEQUENCE [LARGE SCALE GENOMIC DNA]</scope>
    <source>
        <strain evidence="2">CGMCC 4.7645</strain>
    </source>
</reference>
<sequence length="94" mass="10615">MAQTTQIDHSAFQQIIQKHADVQSYIQQQQAQIRSEVEQAQAQNSGAMINSLVSVHDDWDAKMNDINNNLNQMIDAMKTTLSKLQAQDSQNTIK</sequence>
<dbReference type="SUPFAM" id="SSF140453">
    <property type="entry name" value="EsxAB dimer-like"/>
    <property type="match status" value="1"/>
</dbReference>
<evidence type="ECO:0000313" key="1">
    <source>
        <dbReference type="EMBL" id="MFD2420685.1"/>
    </source>
</evidence>
<organism evidence="1 2">
    <name type="scientific">Amycolatopsis pigmentata</name>
    <dbReference type="NCBI Taxonomy" id="450801"/>
    <lineage>
        <taxon>Bacteria</taxon>
        <taxon>Bacillati</taxon>
        <taxon>Actinomycetota</taxon>
        <taxon>Actinomycetes</taxon>
        <taxon>Pseudonocardiales</taxon>
        <taxon>Pseudonocardiaceae</taxon>
        <taxon>Amycolatopsis</taxon>
    </lineage>
</organism>